<evidence type="ECO:0000313" key="2">
    <source>
        <dbReference type="Proteomes" id="UP000789739"/>
    </source>
</evidence>
<dbReference type="EMBL" id="CAJVPI010000564">
    <property type="protein sequence ID" value="CAG8550438.1"/>
    <property type="molecule type" value="Genomic_DNA"/>
</dbReference>
<dbReference type="AlphaFoldDB" id="A0A9N9AZB9"/>
<protein>
    <submittedName>
        <fullName evidence="1">8150_t:CDS:1</fullName>
    </submittedName>
</protein>
<sequence length="260" mass="29238">MAERIPEQPIPQSGVYNSEKSIPNKQAAYLIRARCTGFRKGLSQAPVIVMDYIRQSRYSDPYVQALLGSKYRDRTSGNEVVGHELRKKGQLLGSACTCCREQDGTYKSNGALTETAKLFINKEQRGQLSYEATFYPKENNAVQTHDDAYPLYETNVVGRRDEDQTNNEKGKATIACLTDQVYNNSPRILAITRNKDVENKVAEDDEALISDVPACSEDQGLWLGDMNIRSSIDVWHQSAKHVAEIHKQEYISIITISLLT</sequence>
<name>A0A9N9AZB9_9GLOM</name>
<reference evidence="1" key="1">
    <citation type="submission" date="2021-06" db="EMBL/GenBank/DDBJ databases">
        <authorList>
            <person name="Kallberg Y."/>
            <person name="Tangrot J."/>
            <person name="Rosling A."/>
        </authorList>
    </citation>
    <scope>NUCLEOTIDE SEQUENCE</scope>
    <source>
        <strain evidence="1">BR232B</strain>
    </source>
</reference>
<proteinExistence type="predicted"/>
<dbReference type="OrthoDB" id="1029639at2759"/>
<organism evidence="1 2">
    <name type="scientific">Paraglomus brasilianum</name>
    <dbReference type="NCBI Taxonomy" id="144538"/>
    <lineage>
        <taxon>Eukaryota</taxon>
        <taxon>Fungi</taxon>
        <taxon>Fungi incertae sedis</taxon>
        <taxon>Mucoromycota</taxon>
        <taxon>Glomeromycotina</taxon>
        <taxon>Glomeromycetes</taxon>
        <taxon>Paraglomerales</taxon>
        <taxon>Paraglomeraceae</taxon>
        <taxon>Paraglomus</taxon>
    </lineage>
</organism>
<evidence type="ECO:0000313" key="1">
    <source>
        <dbReference type="EMBL" id="CAG8550438.1"/>
    </source>
</evidence>
<dbReference type="Proteomes" id="UP000789739">
    <property type="component" value="Unassembled WGS sequence"/>
</dbReference>
<keyword evidence="2" id="KW-1185">Reference proteome</keyword>
<comment type="caution">
    <text evidence="1">The sequence shown here is derived from an EMBL/GenBank/DDBJ whole genome shotgun (WGS) entry which is preliminary data.</text>
</comment>
<accession>A0A9N9AZB9</accession>
<gene>
    <name evidence="1" type="ORF">PBRASI_LOCUS5059</name>
</gene>